<feature type="non-terminal residue" evidence="1">
    <location>
        <position position="1"/>
    </location>
</feature>
<dbReference type="EMBL" id="ML992673">
    <property type="protein sequence ID" value="KAF2212265.1"/>
    <property type="molecule type" value="Genomic_DNA"/>
</dbReference>
<proteinExistence type="predicted"/>
<evidence type="ECO:0000313" key="1">
    <source>
        <dbReference type="EMBL" id="KAF2212265.1"/>
    </source>
</evidence>
<organism evidence="1 2">
    <name type="scientific">Cercospora zeae-maydis SCOH1-5</name>
    <dbReference type="NCBI Taxonomy" id="717836"/>
    <lineage>
        <taxon>Eukaryota</taxon>
        <taxon>Fungi</taxon>
        <taxon>Dikarya</taxon>
        <taxon>Ascomycota</taxon>
        <taxon>Pezizomycotina</taxon>
        <taxon>Dothideomycetes</taxon>
        <taxon>Dothideomycetidae</taxon>
        <taxon>Mycosphaerellales</taxon>
        <taxon>Mycosphaerellaceae</taxon>
        <taxon>Cercospora</taxon>
    </lineage>
</organism>
<reference evidence="1" key="1">
    <citation type="journal article" date="2020" name="Stud. Mycol.">
        <title>101 Dothideomycetes genomes: a test case for predicting lifestyles and emergence of pathogens.</title>
        <authorList>
            <person name="Haridas S."/>
            <person name="Albert R."/>
            <person name="Binder M."/>
            <person name="Bloem J."/>
            <person name="Labutti K."/>
            <person name="Salamov A."/>
            <person name="Andreopoulos B."/>
            <person name="Baker S."/>
            <person name="Barry K."/>
            <person name="Bills G."/>
            <person name="Bluhm B."/>
            <person name="Cannon C."/>
            <person name="Castanera R."/>
            <person name="Culley D."/>
            <person name="Daum C."/>
            <person name="Ezra D."/>
            <person name="Gonzalez J."/>
            <person name="Henrissat B."/>
            <person name="Kuo A."/>
            <person name="Liang C."/>
            <person name="Lipzen A."/>
            <person name="Lutzoni F."/>
            <person name="Magnuson J."/>
            <person name="Mondo S."/>
            <person name="Nolan M."/>
            <person name="Ohm R."/>
            <person name="Pangilinan J."/>
            <person name="Park H.-J."/>
            <person name="Ramirez L."/>
            <person name="Alfaro M."/>
            <person name="Sun H."/>
            <person name="Tritt A."/>
            <person name="Yoshinaga Y."/>
            <person name="Zwiers L.-H."/>
            <person name="Turgeon B."/>
            <person name="Goodwin S."/>
            <person name="Spatafora J."/>
            <person name="Crous P."/>
            <person name="Grigoriev I."/>
        </authorList>
    </citation>
    <scope>NUCLEOTIDE SEQUENCE</scope>
    <source>
        <strain evidence="1">SCOH1-5</strain>
    </source>
</reference>
<evidence type="ECO:0000313" key="2">
    <source>
        <dbReference type="Proteomes" id="UP000799539"/>
    </source>
</evidence>
<sequence length="76" mass="8254">ADDASRGVVRFSSPGEWLPSLAQRAVSANFAGTRDLEQVDSRSNKPHTASLLLPREVLRMRLRVDIGPASSVLLDP</sequence>
<keyword evidence="2" id="KW-1185">Reference proteome</keyword>
<dbReference type="Proteomes" id="UP000799539">
    <property type="component" value="Unassembled WGS sequence"/>
</dbReference>
<accession>A0A6A6FFU7</accession>
<dbReference type="AlphaFoldDB" id="A0A6A6FFU7"/>
<name>A0A6A6FFU7_9PEZI</name>
<protein>
    <submittedName>
        <fullName evidence="1">Uncharacterized protein</fullName>
    </submittedName>
</protein>
<gene>
    <name evidence="1" type="ORF">CERZMDRAFT_90725</name>
</gene>